<comment type="caution">
    <text evidence="2">The sequence shown here is derived from an EMBL/GenBank/DDBJ whole genome shotgun (WGS) entry which is preliminary data.</text>
</comment>
<name>A0A5B7EC35_PORTR</name>
<sequence length="63" mass="7203">MFSHYLHSWVVRRPACGDSLDELCLAAWAFYVHKQDDQTSRHTNRNKEIRHGQTEAGSICAGT</sequence>
<dbReference type="EMBL" id="VSRR010002482">
    <property type="protein sequence ID" value="MPC31661.1"/>
    <property type="molecule type" value="Genomic_DNA"/>
</dbReference>
<keyword evidence="3" id="KW-1185">Reference proteome</keyword>
<proteinExistence type="predicted"/>
<dbReference type="Proteomes" id="UP000324222">
    <property type="component" value="Unassembled WGS sequence"/>
</dbReference>
<protein>
    <submittedName>
        <fullName evidence="2">Uncharacterized protein</fullName>
    </submittedName>
</protein>
<accession>A0A5B7EC35</accession>
<feature type="compositionally biased region" description="Basic and acidic residues" evidence="1">
    <location>
        <begin position="36"/>
        <end position="53"/>
    </location>
</feature>
<reference evidence="2 3" key="1">
    <citation type="submission" date="2019-05" db="EMBL/GenBank/DDBJ databases">
        <title>Another draft genome of Portunus trituberculatus and its Hox gene families provides insights of decapod evolution.</title>
        <authorList>
            <person name="Jeong J.-H."/>
            <person name="Song I."/>
            <person name="Kim S."/>
            <person name="Choi T."/>
            <person name="Kim D."/>
            <person name="Ryu S."/>
            <person name="Kim W."/>
        </authorList>
    </citation>
    <scope>NUCLEOTIDE SEQUENCE [LARGE SCALE GENOMIC DNA]</scope>
    <source>
        <tissue evidence="2">Muscle</tissue>
    </source>
</reference>
<evidence type="ECO:0000313" key="2">
    <source>
        <dbReference type="EMBL" id="MPC31661.1"/>
    </source>
</evidence>
<evidence type="ECO:0000256" key="1">
    <source>
        <dbReference type="SAM" id="MobiDB-lite"/>
    </source>
</evidence>
<feature type="region of interest" description="Disordered" evidence="1">
    <location>
        <begin position="36"/>
        <end position="63"/>
    </location>
</feature>
<evidence type="ECO:0000313" key="3">
    <source>
        <dbReference type="Proteomes" id="UP000324222"/>
    </source>
</evidence>
<gene>
    <name evidence="2" type="ORF">E2C01_024957</name>
</gene>
<dbReference type="AlphaFoldDB" id="A0A5B7EC35"/>
<organism evidence="2 3">
    <name type="scientific">Portunus trituberculatus</name>
    <name type="common">Swimming crab</name>
    <name type="synonym">Neptunus trituberculatus</name>
    <dbReference type="NCBI Taxonomy" id="210409"/>
    <lineage>
        <taxon>Eukaryota</taxon>
        <taxon>Metazoa</taxon>
        <taxon>Ecdysozoa</taxon>
        <taxon>Arthropoda</taxon>
        <taxon>Crustacea</taxon>
        <taxon>Multicrustacea</taxon>
        <taxon>Malacostraca</taxon>
        <taxon>Eumalacostraca</taxon>
        <taxon>Eucarida</taxon>
        <taxon>Decapoda</taxon>
        <taxon>Pleocyemata</taxon>
        <taxon>Brachyura</taxon>
        <taxon>Eubrachyura</taxon>
        <taxon>Portunoidea</taxon>
        <taxon>Portunidae</taxon>
        <taxon>Portuninae</taxon>
        <taxon>Portunus</taxon>
    </lineage>
</organism>